<evidence type="ECO:0000313" key="2">
    <source>
        <dbReference type="EMBL" id="KAF6018032.1"/>
    </source>
</evidence>
<dbReference type="EMBL" id="VXIV02003345">
    <property type="protein sequence ID" value="KAF6018032.1"/>
    <property type="molecule type" value="Genomic_DNA"/>
</dbReference>
<reference evidence="2" key="1">
    <citation type="submission" date="2020-06" db="EMBL/GenBank/DDBJ databases">
        <title>Draft genome of Bugula neritina, a colonial animal packing powerful symbionts and potential medicines.</title>
        <authorList>
            <person name="Rayko M."/>
        </authorList>
    </citation>
    <scope>NUCLEOTIDE SEQUENCE [LARGE SCALE GENOMIC DNA]</scope>
    <source>
        <strain evidence="2">Kwan_BN1</strain>
    </source>
</reference>
<feature type="compositionally biased region" description="Polar residues" evidence="1">
    <location>
        <begin position="817"/>
        <end position="828"/>
    </location>
</feature>
<feature type="compositionally biased region" description="Low complexity" evidence="1">
    <location>
        <begin position="478"/>
        <end position="496"/>
    </location>
</feature>
<comment type="caution">
    <text evidence="2">The sequence shown here is derived from an EMBL/GenBank/DDBJ whole genome shotgun (WGS) entry which is preliminary data.</text>
</comment>
<feature type="compositionally biased region" description="Basic and acidic residues" evidence="1">
    <location>
        <begin position="865"/>
        <end position="878"/>
    </location>
</feature>
<feature type="compositionally biased region" description="Basic and acidic residues" evidence="1">
    <location>
        <begin position="712"/>
        <end position="724"/>
    </location>
</feature>
<dbReference type="Proteomes" id="UP000593567">
    <property type="component" value="Unassembled WGS sequence"/>
</dbReference>
<organism evidence="2 3">
    <name type="scientific">Bugula neritina</name>
    <name type="common">Brown bryozoan</name>
    <name type="synonym">Sertularia neritina</name>
    <dbReference type="NCBI Taxonomy" id="10212"/>
    <lineage>
        <taxon>Eukaryota</taxon>
        <taxon>Metazoa</taxon>
        <taxon>Spiralia</taxon>
        <taxon>Lophotrochozoa</taxon>
        <taxon>Bryozoa</taxon>
        <taxon>Gymnolaemata</taxon>
        <taxon>Cheilostomatida</taxon>
        <taxon>Flustrina</taxon>
        <taxon>Buguloidea</taxon>
        <taxon>Bugulidae</taxon>
        <taxon>Bugula</taxon>
    </lineage>
</organism>
<evidence type="ECO:0000313" key="3">
    <source>
        <dbReference type="Proteomes" id="UP000593567"/>
    </source>
</evidence>
<protein>
    <submittedName>
        <fullName evidence="2">Uncharacterized protein</fullName>
    </submittedName>
</protein>
<feature type="compositionally biased region" description="Polar residues" evidence="1">
    <location>
        <begin position="220"/>
        <end position="231"/>
    </location>
</feature>
<feature type="compositionally biased region" description="Basic and acidic residues" evidence="1">
    <location>
        <begin position="902"/>
        <end position="929"/>
    </location>
</feature>
<feature type="region of interest" description="Disordered" evidence="1">
    <location>
        <begin position="367"/>
        <end position="402"/>
    </location>
</feature>
<accession>A0A7J7IVU6</accession>
<feature type="region of interest" description="Disordered" evidence="1">
    <location>
        <begin position="446"/>
        <end position="496"/>
    </location>
</feature>
<feature type="compositionally biased region" description="Basic and acidic residues" evidence="1">
    <location>
        <begin position="740"/>
        <end position="766"/>
    </location>
</feature>
<feature type="region of interest" description="Disordered" evidence="1">
    <location>
        <begin position="567"/>
        <end position="590"/>
    </location>
</feature>
<feature type="compositionally biased region" description="Polar residues" evidence="1">
    <location>
        <begin position="279"/>
        <end position="302"/>
    </location>
</feature>
<feature type="compositionally biased region" description="Basic and acidic residues" evidence="1">
    <location>
        <begin position="87"/>
        <end position="96"/>
    </location>
</feature>
<feature type="compositionally biased region" description="Polar residues" evidence="1">
    <location>
        <begin position="769"/>
        <end position="778"/>
    </location>
</feature>
<feature type="compositionally biased region" description="Basic residues" evidence="1">
    <location>
        <begin position="454"/>
        <end position="464"/>
    </location>
</feature>
<feature type="region of interest" description="Disordered" evidence="1">
    <location>
        <begin position="212"/>
        <end position="231"/>
    </location>
</feature>
<feature type="region of interest" description="Disordered" evidence="1">
    <location>
        <begin position="658"/>
        <end position="698"/>
    </location>
</feature>
<feature type="region of interest" description="Disordered" evidence="1">
    <location>
        <begin position="865"/>
        <end position="930"/>
    </location>
</feature>
<proteinExistence type="predicted"/>
<feature type="region of interest" description="Disordered" evidence="1">
    <location>
        <begin position="269"/>
        <end position="315"/>
    </location>
</feature>
<sequence>MLCKLSLANILDWYPMDLDKLAESFSSDVINEAISEIIEEDLKNEVGDGWYQQPQTPPTAADSFSHISELSEDTNSAEIVCQSPKSQSDRNEEMEKVSPVVPRSGQPTSVAYSDRQLLVESLPTSQFLKDVPGYISPESRCKMLDGIGTMSDEAGGTMTGDTGAVLTSQSEDTMHTLKYDDGQDTLDEDITCATRKSSFSAMDERSVKSTYSSCKSTCSNGRQLSEGASSVGSTTVFNSIASNAFDHKRHLSPLIDMSERSLELERSLAEERKKHERSTVQSETSSKSTPRGLSSHNSSRHQPSPREQHSRVSSATEYTALPQSIHDSKLSPNMSAQLVLSPDLAQRVSAILSLSSENIPKLAFNETVSSKHDSTSSPRVALGEQGEDTASSGRMSQDKLDKRVSEVLERSESYLGVHKEPTKFQSEKIDDDCSYLDKYLSPSCLTPRSDLSRRTPHSFKKSTSKIKSTSPMYRDAKTSPSDRASSTSSYSETSGINSKYLDESSRKVLEQAAEEYYSDLKKPSIVNDSACDTHSPSRLSTTGNTHEELINLTDGNHSPIGTRQELTSYKHPSPSAPRYLPNRLPSGTVSEEETQSLVSKRLDRIEFMVLSALNEVPPQHRIHYEDASAVTFDPPGHSPLANDDNSRANNDYLADVIKPTAPQSPIEKLPNYNLRKYSPPARRDNEESFNIGISPVKRDPFKTFNRAQEVLAERLAQRTSEKTPGRRTSGSRVAYSPVRDSGRSRTGSRYERAKSRDRNISPRSGRESVATTVESTHIGSDDAQPPNLPKDALGSRKDPVTRSPGIYGTRGLKASTKHSVSPNTSLSHGNVVERGEKLRPSVVGRAERALLRGNQIRERILERHQERKSISPKDEIRPLENTSPRALNQNIHSTENIQITEVTDRQDYNTDNKDMKHPDHKPVETDRSIPLDFYSSPGNSKLMDRSNDSVYKSHATTTRAWAGDQQASYGNTIDYKSWKELLN</sequence>
<name>A0A7J7IVU6_BUGNE</name>
<keyword evidence="3" id="KW-1185">Reference proteome</keyword>
<feature type="region of interest" description="Disordered" evidence="1">
    <location>
        <begin position="83"/>
        <end position="108"/>
    </location>
</feature>
<evidence type="ECO:0000256" key="1">
    <source>
        <dbReference type="SAM" id="MobiDB-lite"/>
    </source>
</evidence>
<dbReference type="OrthoDB" id="6163239at2759"/>
<dbReference type="AlphaFoldDB" id="A0A7J7IVU6"/>
<feature type="region of interest" description="Disordered" evidence="1">
    <location>
        <begin position="712"/>
        <end position="830"/>
    </location>
</feature>
<gene>
    <name evidence="2" type="ORF">EB796_023645</name>
</gene>
<feature type="compositionally biased region" description="Polar residues" evidence="1">
    <location>
        <begin position="880"/>
        <end position="901"/>
    </location>
</feature>